<dbReference type="AlphaFoldDB" id="A0A9X2EZH5"/>
<gene>
    <name evidence="2" type="ORF">NF867_00455</name>
</gene>
<evidence type="ECO:0000313" key="2">
    <source>
        <dbReference type="EMBL" id="MCO4291330.1"/>
    </source>
</evidence>
<name>A0A9X2EZH5_9SPHI</name>
<reference evidence="2" key="1">
    <citation type="submission" date="2022-06" db="EMBL/GenBank/DDBJ databases">
        <title>Solitalea sp. MAHUQ-68 isolated from rhizospheric soil.</title>
        <authorList>
            <person name="Huq M.A."/>
        </authorList>
    </citation>
    <scope>NUCLEOTIDE SEQUENCE</scope>
    <source>
        <strain evidence="2">MAHUQ-68</strain>
    </source>
</reference>
<feature type="transmembrane region" description="Helical" evidence="1">
    <location>
        <begin position="12"/>
        <end position="33"/>
    </location>
</feature>
<organism evidence="2 3">
    <name type="scientific">Solitalea agri</name>
    <dbReference type="NCBI Taxonomy" id="2953739"/>
    <lineage>
        <taxon>Bacteria</taxon>
        <taxon>Pseudomonadati</taxon>
        <taxon>Bacteroidota</taxon>
        <taxon>Sphingobacteriia</taxon>
        <taxon>Sphingobacteriales</taxon>
        <taxon>Sphingobacteriaceae</taxon>
        <taxon>Solitalea</taxon>
    </lineage>
</organism>
<protein>
    <submittedName>
        <fullName evidence="2">DUF6526 family protein</fullName>
    </submittedName>
</protein>
<dbReference type="EMBL" id="JAMWYS010000003">
    <property type="protein sequence ID" value="MCO4291330.1"/>
    <property type="molecule type" value="Genomic_DNA"/>
</dbReference>
<dbReference type="InterPro" id="IPR045385">
    <property type="entry name" value="DUF6526"/>
</dbReference>
<dbReference type="Pfam" id="PF20136">
    <property type="entry name" value="DUF6526"/>
    <property type="match status" value="1"/>
</dbReference>
<keyword evidence="1" id="KW-1133">Transmembrane helix</keyword>
<evidence type="ECO:0000256" key="1">
    <source>
        <dbReference type="SAM" id="Phobius"/>
    </source>
</evidence>
<keyword evidence="3" id="KW-1185">Reference proteome</keyword>
<keyword evidence="1" id="KW-0812">Transmembrane</keyword>
<feature type="transmembrane region" description="Helical" evidence="1">
    <location>
        <begin position="45"/>
        <end position="65"/>
    </location>
</feature>
<evidence type="ECO:0000313" key="3">
    <source>
        <dbReference type="Proteomes" id="UP001155182"/>
    </source>
</evidence>
<keyword evidence="1" id="KW-0472">Membrane</keyword>
<proteinExistence type="predicted"/>
<comment type="caution">
    <text evidence="2">The sequence shown here is derived from an EMBL/GenBank/DDBJ whole genome shotgun (WGS) entry which is preliminary data.</text>
</comment>
<dbReference type="RefSeq" id="WP_252585506.1">
    <property type="nucleotide sequence ID" value="NZ_JAMWYS010000003.1"/>
</dbReference>
<dbReference type="Proteomes" id="UP001155182">
    <property type="component" value="Unassembled WGS sequence"/>
</dbReference>
<accession>A0A9X2EZH5</accession>
<sequence length="144" mass="16551">MSNQNYSNHAQLVKGYHGLLFFLLLAGFIGSIINLIESFNSNGNLYSASLILLLFVCSFLAFYYLRVFALRAQDRAIRAEENLRYFVLTGKLLDNKLRMGQIIALRFAPDDELIELAKRAVNEKLSNKQIKQSIKNWKADFNRV</sequence>